<dbReference type="RefSeq" id="XP_031852405.1">
    <property type="nucleotide sequence ID" value="XM_031996514.1"/>
</dbReference>
<reference evidence="8 9" key="1">
    <citation type="submission" date="2019-09" db="EMBL/GenBank/DDBJ databases">
        <authorList>
            <person name="Brejova B."/>
        </authorList>
    </citation>
    <scope>NUCLEOTIDE SEQUENCE [LARGE SCALE GENOMIC DNA]</scope>
</reference>
<dbReference type="OrthoDB" id="5977743at2759"/>
<evidence type="ECO:0000259" key="7">
    <source>
        <dbReference type="Pfam" id="PF00149"/>
    </source>
</evidence>
<feature type="transmembrane region" description="Helical" evidence="6">
    <location>
        <begin position="360"/>
        <end position="381"/>
    </location>
</feature>
<organism evidence="8 9">
    <name type="scientific">Magnusiomyces paraingens</name>
    <dbReference type="NCBI Taxonomy" id="2606893"/>
    <lineage>
        <taxon>Eukaryota</taxon>
        <taxon>Fungi</taxon>
        <taxon>Dikarya</taxon>
        <taxon>Ascomycota</taxon>
        <taxon>Saccharomycotina</taxon>
        <taxon>Dipodascomycetes</taxon>
        <taxon>Dipodascales</taxon>
        <taxon>Dipodascaceae</taxon>
        <taxon>Magnusiomyces</taxon>
    </lineage>
</organism>
<evidence type="ECO:0000256" key="3">
    <source>
        <dbReference type="ARBA" id="ARBA00022989"/>
    </source>
</evidence>
<dbReference type="EMBL" id="CABVLU010000002">
    <property type="protein sequence ID" value="VVT48468.1"/>
    <property type="molecule type" value="Genomic_DNA"/>
</dbReference>
<keyword evidence="4 6" id="KW-0472">Membrane</keyword>
<evidence type="ECO:0000256" key="5">
    <source>
        <dbReference type="SAM" id="MobiDB-lite"/>
    </source>
</evidence>
<protein>
    <recommendedName>
        <fullName evidence="7">Calcineurin-like phosphoesterase domain-containing protein</fullName>
    </recommendedName>
</protein>
<dbReference type="SUPFAM" id="SSF56300">
    <property type="entry name" value="Metallo-dependent phosphatases"/>
    <property type="match status" value="1"/>
</dbReference>
<dbReference type="InterPro" id="IPR033308">
    <property type="entry name" value="PGAP5/Cdc1/Ted1"/>
</dbReference>
<dbReference type="Proteomes" id="UP000398389">
    <property type="component" value="Unassembled WGS sequence"/>
</dbReference>
<dbReference type="InterPro" id="IPR004843">
    <property type="entry name" value="Calcineurin-like_PHP"/>
</dbReference>
<dbReference type="GO" id="GO:0016020">
    <property type="term" value="C:membrane"/>
    <property type="evidence" value="ECO:0007669"/>
    <property type="project" value="UniProtKB-SubCell"/>
</dbReference>
<feature type="region of interest" description="Disordered" evidence="5">
    <location>
        <begin position="439"/>
        <end position="462"/>
    </location>
</feature>
<dbReference type="AlphaFoldDB" id="A0A5E8BB94"/>
<sequence>MQISLSYIHILLVVWFLALYYGERIYPRSAISACRWPKDKDWPSDVHPARIALVADPQLIDDHTYPSRNWIFQRISEFIVDVYLRRNWVYINSVLDPDANIFLGDLFDGGREWSDNVWYKEYERWNRIFTKPPYKRTIMSLPGNHDIGYGNTIVYHALERFSMYFGEPSSTVDIGNHTLVLLDTISMLNTENKTVYSKPYDFLNRIINTPDFYNQSPRILLSHVPLFRDPKHPCGRHRESKKPLPYVKGYQYQTMASPELSQTILNALRPAAVFSGDDHDACYVVHNYTISSSNDGTSLENQPTASASEYTAKSISMAMGIGHPGIQLLTLYHDTSDPKYNPQTPSYATRICLMPNPFRAFVLYISLIGLTVSLSVLINFLPEIFPSTVHAILTRRRPLYSSVPYSPDSSPESSPTLHPVSGGLLPSYASEITKQSTARAATTTATSRLSSSSSSPSASPEVPVRKTVTFALDESHNSRNANFTALWRRMRRKMAQRSSWKVVGKELAYIAIPTFLYFFFLSRSIYNE</sequence>
<evidence type="ECO:0000313" key="8">
    <source>
        <dbReference type="EMBL" id="VVT48468.1"/>
    </source>
</evidence>
<feature type="transmembrane region" description="Helical" evidence="6">
    <location>
        <begin position="6"/>
        <end position="22"/>
    </location>
</feature>
<dbReference type="Gene3D" id="3.60.21.10">
    <property type="match status" value="1"/>
</dbReference>
<dbReference type="PANTHER" id="PTHR13315:SF4">
    <property type="entry name" value="METALLOPHOSPHOESTERASE, ISOFORM E"/>
    <property type="match status" value="1"/>
</dbReference>
<evidence type="ECO:0000256" key="4">
    <source>
        <dbReference type="ARBA" id="ARBA00023136"/>
    </source>
</evidence>
<comment type="subcellular location">
    <subcellularLocation>
        <location evidence="1">Membrane</location>
        <topology evidence="1">Multi-pass membrane protein</topology>
    </subcellularLocation>
</comment>
<evidence type="ECO:0000313" key="9">
    <source>
        <dbReference type="Proteomes" id="UP000398389"/>
    </source>
</evidence>
<dbReference type="PANTHER" id="PTHR13315">
    <property type="entry name" value="METALLO PHOSPHOESTERASE RELATED"/>
    <property type="match status" value="1"/>
</dbReference>
<keyword evidence="2 6" id="KW-0812">Transmembrane</keyword>
<evidence type="ECO:0000256" key="2">
    <source>
        <dbReference type="ARBA" id="ARBA00022692"/>
    </source>
</evidence>
<dbReference type="GeneID" id="43580614"/>
<gene>
    <name evidence="8" type="ORF">SAPINGB_P001794</name>
</gene>
<feature type="domain" description="Calcineurin-like phosphoesterase" evidence="7">
    <location>
        <begin position="50"/>
        <end position="280"/>
    </location>
</feature>
<proteinExistence type="predicted"/>
<feature type="transmembrane region" description="Helical" evidence="6">
    <location>
        <begin position="507"/>
        <end position="526"/>
    </location>
</feature>
<evidence type="ECO:0000256" key="6">
    <source>
        <dbReference type="SAM" id="Phobius"/>
    </source>
</evidence>
<name>A0A5E8BB94_9ASCO</name>
<dbReference type="Pfam" id="PF00149">
    <property type="entry name" value="Metallophos"/>
    <property type="match status" value="1"/>
</dbReference>
<evidence type="ECO:0000256" key="1">
    <source>
        <dbReference type="ARBA" id="ARBA00004141"/>
    </source>
</evidence>
<dbReference type="GO" id="GO:0016787">
    <property type="term" value="F:hydrolase activity"/>
    <property type="evidence" value="ECO:0007669"/>
    <property type="project" value="InterPro"/>
</dbReference>
<dbReference type="InterPro" id="IPR029052">
    <property type="entry name" value="Metallo-depent_PP-like"/>
</dbReference>
<dbReference type="GO" id="GO:0006506">
    <property type="term" value="P:GPI anchor biosynthetic process"/>
    <property type="evidence" value="ECO:0007669"/>
    <property type="project" value="InterPro"/>
</dbReference>
<dbReference type="GO" id="GO:0005783">
    <property type="term" value="C:endoplasmic reticulum"/>
    <property type="evidence" value="ECO:0007669"/>
    <property type="project" value="TreeGrafter"/>
</dbReference>
<keyword evidence="9" id="KW-1185">Reference proteome</keyword>
<keyword evidence="3 6" id="KW-1133">Transmembrane helix</keyword>
<feature type="compositionally biased region" description="Low complexity" evidence="5">
    <location>
        <begin position="439"/>
        <end position="460"/>
    </location>
</feature>
<accession>A0A5E8BB94</accession>